<name>A0AA41KJU4_9EURY</name>
<accession>A0AA41KJU4</accession>
<dbReference type="GeneID" id="300247329"/>
<feature type="compositionally biased region" description="Polar residues" evidence="1">
    <location>
        <begin position="38"/>
        <end position="47"/>
    </location>
</feature>
<dbReference type="RefSeq" id="WP_174243004.1">
    <property type="nucleotide sequence ID" value="NZ_CP187146.1"/>
</dbReference>
<feature type="region of interest" description="Disordered" evidence="1">
    <location>
        <begin position="1"/>
        <end position="56"/>
    </location>
</feature>
<dbReference type="EMBL" id="JAHQXE010000001">
    <property type="protein sequence ID" value="MBV0901239.1"/>
    <property type="molecule type" value="Genomic_DNA"/>
</dbReference>
<reference evidence="2" key="1">
    <citation type="submission" date="2021-06" db="EMBL/GenBank/DDBJ databases">
        <title>New haloarchaea isolates fom saline soil.</title>
        <authorList>
            <person name="Duran-Viseras A."/>
            <person name="Sanchez-Porro C.S."/>
            <person name="Ventosa A."/>
        </authorList>
    </citation>
    <scope>NUCLEOTIDE SEQUENCE</scope>
    <source>
        <strain evidence="2">JCM 18369</strain>
    </source>
</reference>
<evidence type="ECO:0000313" key="3">
    <source>
        <dbReference type="Proteomes" id="UP001166304"/>
    </source>
</evidence>
<protein>
    <submittedName>
        <fullName evidence="2">Uncharacterized protein</fullName>
    </submittedName>
</protein>
<evidence type="ECO:0000313" key="2">
    <source>
        <dbReference type="EMBL" id="MBV0901239.1"/>
    </source>
</evidence>
<evidence type="ECO:0000256" key="1">
    <source>
        <dbReference type="SAM" id="MobiDB-lite"/>
    </source>
</evidence>
<proteinExistence type="predicted"/>
<dbReference type="AlphaFoldDB" id="A0AA41KJU4"/>
<gene>
    <name evidence="2" type="ORF">KTS37_05505</name>
</gene>
<organism evidence="2 3">
    <name type="scientific">Haloarcula salina</name>
    <dbReference type="NCBI Taxonomy" id="1429914"/>
    <lineage>
        <taxon>Archaea</taxon>
        <taxon>Methanobacteriati</taxon>
        <taxon>Methanobacteriota</taxon>
        <taxon>Stenosarchaea group</taxon>
        <taxon>Halobacteria</taxon>
        <taxon>Halobacteriales</taxon>
        <taxon>Haloarculaceae</taxon>
        <taxon>Haloarcula</taxon>
    </lineage>
</organism>
<keyword evidence="3" id="KW-1185">Reference proteome</keyword>
<sequence length="56" mass="6175">MTTRITNPTDEEAYPTTIPTFGDTDGRSRSRAAPMMFSPTSQSTMGQFDTEATDPR</sequence>
<comment type="caution">
    <text evidence="2">The sequence shown here is derived from an EMBL/GenBank/DDBJ whole genome shotgun (WGS) entry which is preliminary data.</text>
</comment>
<dbReference type="Proteomes" id="UP001166304">
    <property type="component" value="Unassembled WGS sequence"/>
</dbReference>